<dbReference type="EMBL" id="JANIIK010000111">
    <property type="protein sequence ID" value="KAJ3594947.1"/>
    <property type="molecule type" value="Genomic_DNA"/>
</dbReference>
<evidence type="ECO:0000313" key="1">
    <source>
        <dbReference type="EMBL" id="KAJ3594947.1"/>
    </source>
</evidence>
<evidence type="ECO:0000313" key="2">
    <source>
        <dbReference type="Proteomes" id="UP001148018"/>
    </source>
</evidence>
<dbReference type="SUPFAM" id="SSF50814">
    <property type="entry name" value="Lipocalins"/>
    <property type="match status" value="1"/>
</dbReference>
<reference evidence="1" key="1">
    <citation type="submission" date="2022-07" db="EMBL/GenBank/DDBJ databases">
        <title>Chromosome-level genome of Muraenolepis orangiensis.</title>
        <authorList>
            <person name="Kim J."/>
        </authorList>
    </citation>
    <scope>NUCLEOTIDE SEQUENCE</scope>
    <source>
        <strain evidence="1">KU_S4_2022</strain>
        <tissue evidence="1">Muscle</tissue>
    </source>
</reference>
<gene>
    <name evidence="1" type="ORF">NHX12_004252</name>
</gene>
<name>A0A9Q0DYN9_9TELE</name>
<sequence length="109" mass="11941">MGRLFVSSVGQWADCLSPPSANGWSEELVGIPADVIEKGRDYKLVTEVTQSGEDFTWTQVYPGDTRLSNKFTVGTVSMQGGQLSVDFPNYHHTSEVCGGKLVERTSKKL</sequence>
<dbReference type="Proteomes" id="UP001148018">
    <property type="component" value="Unassembled WGS sequence"/>
</dbReference>
<comment type="caution">
    <text evidence="1">The sequence shown here is derived from an EMBL/GenBank/DDBJ whole genome shotgun (WGS) entry which is preliminary data.</text>
</comment>
<dbReference type="InterPro" id="IPR012674">
    <property type="entry name" value="Calycin"/>
</dbReference>
<dbReference type="Pfam" id="PF14651">
    <property type="entry name" value="Lipocalin_7"/>
    <property type="match status" value="1"/>
</dbReference>
<accession>A0A9Q0DYN9</accession>
<proteinExistence type="predicted"/>
<dbReference type="AlphaFoldDB" id="A0A9Q0DYN9"/>
<organism evidence="1 2">
    <name type="scientific">Muraenolepis orangiensis</name>
    <name type="common">Patagonian moray cod</name>
    <dbReference type="NCBI Taxonomy" id="630683"/>
    <lineage>
        <taxon>Eukaryota</taxon>
        <taxon>Metazoa</taxon>
        <taxon>Chordata</taxon>
        <taxon>Craniata</taxon>
        <taxon>Vertebrata</taxon>
        <taxon>Euteleostomi</taxon>
        <taxon>Actinopterygii</taxon>
        <taxon>Neopterygii</taxon>
        <taxon>Teleostei</taxon>
        <taxon>Neoteleostei</taxon>
        <taxon>Acanthomorphata</taxon>
        <taxon>Zeiogadaria</taxon>
        <taxon>Gadariae</taxon>
        <taxon>Gadiformes</taxon>
        <taxon>Muraenolepidoidei</taxon>
        <taxon>Muraenolepididae</taxon>
        <taxon>Muraenolepis</taxon>
    </lineage>
</organism>
<keyword evidence="2" id="KW-1185">Reference proteome</keyword>
<dbReference type="OrthoDB" id="10016075at2759"/>
<protein>
    <submittedName>
        <fullName evidence="1">Uncharacterized protein</fullName>
    </submittedName>
</protein>